<evidence type="ECO:0008006" key="4">
    <source>
        <dbReference type="Google" id="ProtNLM"/>
    </source>
</evidence>
<gene>
    <name evidence="2" type="ORF">GH741_12760</name>
</gene>
<organism evidence="2 3">
    <name type="scientific">Aquibacillus halophilus</name>
    <dbReference type="NCBI Taxonomy" id="930132"/>
    <lineage>
        <taxon>Bacteria</taxon>
        <taxon>Bacillati</taxon>
        <taxon>Bacillota</taxon>
        <taxon>Bacilli</taxon>
        <taxon>Bacillales</taxon>
        <taxon>Bacillaceae</taxon>
        <taxon>Aquibacillus</taxon>
    </lineage>
</organism>
<accession>A0A6A8DIG9</accession>
<dbReference type="OrthoDB" id="2937271at2"/>
<feature type="transmembrane region" description="Helical" evidence="1">
    <location>
        <begin position="15"/>
        <end position="39"/>
    </location>
</feature>
<dbReference type="AlphaFoldDB" id="A0A6A8DIG9"/>
<keyword evidence="1" id="KW-0812">Transmembrane</keyword>
<name>A0A6A8DIG9_9BACI</name>
<keyword evidence="1" id="KW-1133">Transmembrane helix</keyword>
<reference evidence="2" key="1">
    <citation type="submission" date="2019-11" db="EMBL/GenBank/DDBJ databases">
        <authorList>
            <person name="Li J."/>
        </authorList>
    </citation>
    <scope>NUCLEOTIDE SEQUENCE</scope>
    <source>
        <strain evidence="2">B6B</strain>
    </source>
</reference>
<comment type="caution">
    <text evidence="2">The sequence shown here is derived from an EMBL/GenBank/DDBJ whole genome shotgun (WGS) entry which is preliminary data.</text>
</comment>
<evidence type="ECO:0000256" key="1">
    <source>
        <dbReference type="SAM" id="Phobius"/>
    </source>
</evidence>
<protein>
    <recommendedName>
        <fullName evidence="4">DUF4083 domain-containing protein</fullName>
    </recommendedName>
</protein>
<evidence type="ECO:0000313" key="2">
    <source>
        <dbReference type="EMBL" id="MRH43551.1"/>
    </source>
</evidence>
<keyword evidence="1" id="KW-0472">Membrane</keyword>
<dbReference type="EMBL" id="WJNG01000010">
    <property type="protein sequence ID" value="MRH43551.1"/>
    <property type="molecule type" value="Genomic_DNA"/>
</dbReference>
<dbReference type="RefSeq" id="WP_153737181.1">
    <property type="nucleotide sequence ID" value="NZ_WJNG01000010.1"/>
</dbReference>
<dbReference type="Proteomes" id="UP000799092">
    <property type="component" value="Unassembled WGS sequence"/>
</dbReference>
<evidence type="ECO:0000313" key="3">
    <source>
        <dbReference type="Proteomes" id="UP000799092"/>
    </source>
</evidence>
<sequence>MFLLSVVGGIHLGSVIFQLVSLLLLIALVVGITSLIVMFNKKNKRLSKIEEKVDKLLTDKDKNSE</sequence>
<proteinExistence type="predicted"/>
<keyword evidence="3" id="KW-1185">Reference proteome</keyword>